<evidence type="ECO:0000259" key="7">
    <source>
        <dbReference type="PROSITE" id="PS50198"/>
    </source>
</evidence>
<comment type="caution">
    <text evidence="8">The sequence shown here is derived from an EMBL/GenBank/DDBJ whole genome shotgun (WGS) entry which is preliminary data.</text>
</comment>
<keyword evidence="2 4" id="KW-0697">Rotamase</keyword>
<keyword evidence="9" id="KW-1185">Reference proteome</keyword>
<dbReference type="EMBL" id="MU157833">
    <property type="protein sequence ID" value="KAF9532097.1"/>
    <property type="molecule type" value="Genomic_DNA"/>
</dbReference>
<dbReference type="Pfam" id="PF00639">
    <property type="entry name" value="Rotamase"/>
    <property type="match status" value="1"/>
</dbReference>
<dbReference type="InterPro" id="IPR001202">
    <property type="entry name" value="WW_dom"/>
</dbReference>
<protein>
    <recommendedName>
        <fullName evidence="5">Peptidyl-prolyl cis-trans isomerase</fullName>
        <ecNumber evidence="5">5.2.1.8</ecNumber>
    </recommendedName>
</protein>
<evidence type="ECO:0000256" key="1">
    <source>
        <dbReference type="ARBA" id="ARBA00000971"/>
    </source>
</evidence>
<dbReference type="SMART" id="SM00456">
    <property type="entry name" value="WW"/>
    <property type="match status" value="1"/>
</dbReference>
<accession>A0A9P6JSL9</accession>
<dbReference type="InterPro" id="IPR051370">
    <property type="entry name" value="PPIase_Pin1"/>
</dbReference>
<name>A0A9P6JSL9_9AGAR</name>
<dbReference type="SUPFAM" id="SSF51045">
    <property type="entry name" value="WW domain"/>
    <property type="match status" value="1"/>
</dbReference>
<dbReference type="FunFam" id="3.10.50.40:FF:000010">
    <property type="entry name" value="Peptidyl-prolyl cis-trans isomerase Pin1"/>
    <property type="match status" value="1"/>
</dbReference>
<evidence type="ECO:0000256" key="3">
    <source>
        <dbReference type="ARBA" id="ARBA00023235"/>
    </source>
</evidence>
<feature type="domain" description="WW" evidence="6">
    <location>
        <begin position="6"/>
        <end position="34"/>
    </location>
</feature>
<dbReference type="SUPFAM" id="SSF54534">
    <property type="entry name" value="FKBP-like"/>
    <property type="match status" value="1"/>
</dbReference>
<dbReference type="InterPro" id="IPR000297">
    <property type="entry name" value="PPIase_PpiC"/>
</dbReference>
<evidence type="ECO:0000256" key="4">
    <source>
        <dbReference type="PROSITE-ProRule" id="PRU00278"/>
    </source>
</evidence>
<evidence type="ECO:0000313" key="8">
    <source>
        <dbReference type="EMBL" id="KAF9532097.1"/>
    </source>
</evidence>
<gene>
    <name evidence="8" type="ORF">CPB83DRAFT_848339</name>
</gene>
<dbReference type="InterPro" id="IPR036020">
    <property type="entry name" value="WW_dom_sf"/>
</dbReference>
<dbReference type="GO" id="GO:0005634">
    <property type="term" value="C:nucleus"/>
    <property type="evidence" value="ECO:0007669"/>
    <property type="project" value="TreeGrafter"/>
</dbReference>
<feature type="domain" description="PpiC" evidence="7">
    <location>
        <begin position="61"/>
        <end position="172"/>
    </location>
</feature>
<dbReference type="GO" id="GO:0003755">
    <property type="term" value="F:peptidyl-prolyl cis-trans isomerase activity"/>
    <property type="evidence" value="ECO:0007669"/>
    <property type="project" value="UniProtKB-UniRule"/>
</dbReference>
<evidence type="ECO:0000313" key="9">
    <source>
        <dbReference type="Proteomes" id="UP000807306"/>
    </source>
</evidence>
<dbReference type="PROSITE" id="PS50198">
    <property type="entry name" value="PPIC_PPIASE_2"/>
    <property type="match status" value="1"/>
</dbReference>
<dbReference type="InterPro" id="IPR046357">
    <property type="entry name" value="PPIase_dom_sf"/>
</dbReference>
<dbReference type="PROSITE" id="PS50020">
    <property type="entry name" value="WW_DOMAIN_2"/>
    <property type="match status" value="1"/>
</dbReference>
<dbReference type="EC" id="5.2.1.8" evidence="5"/>
<organism evidence="8 9">
    <name type="scientific">Crepidotus variabilis</name>
    <dbReference type="NCBI Taxonomy" id="179855"/>
    <lineage>
        <taxon>Eukaryota</taxon>
        <taxon>Fungi</taxon>
        <taxon>Dikarya</taxon>
        <taxon>Basidiomycota</taxon>
        <taxon>Agaricomycotina</taxon>
        <taxon>Agaricomycetes</taxon>
        <taxon>Agaricomycetidae</taxon>
        <taxon>Agaricales</taxon>
        <taxon>Agaricineae</taxon>
        <taxon>Crepidotaceae</taxon>
        <taxon>Crepidotus</taxon>
    </lineage>
</organism>
<dbReference type="OrthoDB" id="2530521at2759"/>
<dbReference type="CDD" id="cd00201">
    <property type="entry name" value="WW"/>
    <property type="match status" value="1"/>
</dbReference>
<dbReference type="AlphaFoldDB" id="A0A9P6JSL9"/>
<proteinExistence type="predicted"/>
<dbReference type="GO" id="GO:0005829">
    <property type="term" value="C:cytosol"/>
    <property type="evidence" value="ECO:0007669"/>
    <property type="project" value="TreeGrafter"/>
</dbReference>
<evidence type="ECO:0000256" key="5">
    <source>
        <dbReference type="RuleBase" id="RU363014"/>
    </source>
</evidence>
<dbReference type="Proteomes" id="UP000807306">
    <property type="component" value="Unassembled WGS sequence"/>
</dbReference>
<keyword evidence="3 4" id="KW-0413">Isomerase</keyword>
<dbReference type="Gene3D" id="2.20.70.10">
    <property type="match status" value="1"/>
</dbReference>
<evidence type="ECO:0000259" key="6">
    <source>
        <dbReference type="PROSITE" id="PS50020"/>
    </source>
</evidence>
<reference evidence="8" key="1">
    <citation type="submission" date="2020-11" db="EMBL/GenBank/DDBJ databases">
        <authorList>
            <consortium name="DOE Joint Genome Institute"/>
            <person name="Ahrendt S."/>
            <person name="Riley R."/>
            <person name="Andreopoulos W."/>
            <person name="Labutti K."/>
            <person name="Pangilinan J."/>
            <person name="Ruiz-Duenas F.J."/>
            <person name="Barrasa J.M."/>
            <person name="Sanchez-Garcia M."/>
            <person name="Camarero S."/>
            <person name="Miyauchi S."/>
            <person name="Serrano A."/>
            <person name="Linde D."/>
            <person name="Babiker R."/>
            <person name="Drula E."/>
            <person name="Ayuso-Fernandez I."/>
            <person name="Pacheco R."/>
            <person name="Padilla G."/>
            <person name="Ferreira P."/>
            <person name="Barriuso J."/>
            <person name="Kellner H."/>
            <person name="Castanera R."/>
            <person name="Alfaro M."/>
            <person name="Ramirez L."/>
            <person name="Pisabarro A.G."/>
            <person name="Kuo A."/>
            <person name="Tritt A."/>
            <person name="Lipzen A."/>
            <person name="He G."/>
            <person name="Yan M."/>
            <person name="Ng V."/>
            <person name="Cullen D."/>
            <person name="Martin F."/>
            <person name="Rosso M.-N."/>
            <person name="Henrissat B."/>
            <person name="Hibbett D."/>
            <person name="Martinez A.T."/>
            <person name="Grigoriev I.V."/>
        </authorList>
    </citation>
    <scope>NUCLEOTIDE SEQUENCE</scope>
    <source>
        <strain evidence="8">CBS 506.95</strain>
    </source>
</reference>
<dbReference type="GO" id="GO:0080090">
    <property type="term" value="P:regulation of primary metabolic process"/>
    <property type="evidence" value="ECO:0007669"/>
    <property type="project" value="UniProtKB-ARBA"/>
</dbReference>
<evidence type="ECO:0000256" key="2">
    <source>
        <dbReference type="ARBA" id="ARBA00023110"/>
    </source>
</evidence>
<sequence>MPIDDWEVRMSISKGLPYFFNKQSKTSLWDKPPELTEEEAKHLPGYEHVLNVAQAAASSRPGQVRASHLLVKHKDSRRPSSWKENNITRTKEEAIEILRGYQTEINGSPDTFAKLASEHSDCSSHSNNGDLGWFGKGQMQKPFEDGTFALEVGKMSDVISTDSGVHLILRTG</sequence>
<dbReference type="PANTHER" id="PTHR10657">
    <property type="entry name" value="PEPTIDYL-PROLYL CIS-TRANS ISOMERASE"/>
    <property type="match status" value="1"/>
</dbReference>
<comment type="catalytic activity">
    <reaction evidence="1 5">
        <text>[protein]-peptidylproline (omega=180) = [protein]-peptidylproline (omega=0)</text>
        <dbReference type="Rhea" id="RHEA:16237"/>
        <dbReference type="Rhea" id="RHEA-COMP:10747"/>
        <dbReference type="Rhea" id="RHEA-COMP:10748"/>
        <dbReference type="ChEBI" id="CHEBI:83833"/>
        <dbReference type="ChEBI" id="CHEBI:83834"/>
        <dbReference type="EC" id="5.2.1.8"/>
    </reaction>
</comment>
<dbReference type="Gene3D" id="3.10.50.40">
    <property type="match status" value="1"/>
</dbReference>
<dbReference type="GO" id="GO:0060255">
    <property type="term" value="P:regulation of macromolecule metabolic process"/>
    <property type="evidence" value="ECO:0007669"/>
    <property type="project" value="UniProtKB-ARBA"/>
</dbReference>
<dbReference type="PANTHER" id="PTHR10657:SF4">
    <property type="entry name" value="PEPTIDYL-PROLYL CIS-TRANS ISOMERASE-RELATED"/>
    <property type="match status" value="1"/>
</dbReference>